<sequence length="696" mass="75132">MSTPTKASTPTSGANRRPPLAPTKASSTPPRTPSRLTTPTAASSAANTSAKARTVRTGAGAGAGTGTTTPAPSARAAARKSVSHISKTAGPDAQAESDARAEAAAAFEDLRERLQKAEAAAEEHMKQAATLQARLDDATKEQSKLEESVHEQQERMEELENEKKESVRKRREIENIYETESAAAIKEREEAQAREEELRNTVQRLKETLAQKDQRVEEEKRPDTSRSSSFRSNASPRPDASQFAPPSSLERSDSRSSSRLLLQKDKIIESLRLELAEIQIKIAELENMGGGRVHELEKALLEAKVANGRLMEDNESFQLLLAEKTLHGDLPAFLKPPSDYGSRPPSRDRPTTSTLADELNDDASMISRVPSQSGEIDPAEHRRLLSELSTLKDQNKALNLYITNIISRLLQHKEFENILDRTPNANPAPAAPKEQSATPADVDKDLPPPPPPKDAPAPSFLQRATSVVRGRPRPAPLDESSSQQQDKFVPPTPGVTEDPATAPRVPLGRPLGTRQLSGGHRRANSEWTHASVVSNMYRGPSPGSGQRSPGVAPQRASTFFGPNHPAAVARMPSTGSVPRFTETISESRRASMQQAPTPPSGSNRDSKIGSSRNSIISDSGIDAGNDPSPPPSTTSGSDKPSGAIIGGNKMRPLRLVQEANEEQEAQKKANRSSWMGWFNKGANAPKPGVIEPPLKE</sequence>
<dbReference type="GeneID" id="95974980"/>
<feature type="compositionally biased region" description="Low complexity" evidence="1">
    <location>
        <begin position="538"/>
        <end position="550"/>
    </location>
</feature>
<evidence type="ECO:0000313" key="2">
    <source>
        <dbReference type="EMBL" id="KAL1311068.1"/>
    </source>
</evidence>
<proteinExistence type="predicted"/>
<comment type="caution">
    <text evidence="2">The sequence shown here is derived from an EMBL/GenBank/DDBJ whole genome shotgun (WGS) entry which is preliminary data.</text>
</comment>
<keyword evidence="3" id="KW-1185">Reference proteome</keyword>
<feature type="compositionally biased region" description="Basic and acidic residues" evidence="1">
    <location>
        <begin position="134"/>
        <end position="165"/>
    </location>
</feature>
<dbReference type="PANTHER" id="PTHR38120:SF1">
    <property type="entry name" value="M PROTEIN, SEROTYPE 2.1"/>
    <property type="match status" value="1"/>
</dbReference>
<dbReference type="PANTHER" id="PTHR38120">
    <property type="entry name" value="EXPRESSED PROTEIN"/>
    <property type="match status" value="1"/>
</dbReference>
<feature type="compositionally biased region" description="Low complexity" evidence="1">
    <location>
        <begin position="423"/>
        <end position="432"/>
    </location>
</feature>
<evidence type="ECO:0000256" key="1">
    <source>
        <dbReference type="SAM" id="MobiDB-lite"/>
    </source>
</evidence>
<feature type="region of interest" description="Disordered" evidence="1">
    <location>
        <begin position="332"/>
        <end position="363"/>
    </location>
</feature>
<feature type="compositionally biased region" description="Low complexity" evidence="1">
    <location>
        <begin position="22"/>
        <end position="58"/>
    </location>
</feature>
<feature type="compositionally biased region" description="Basic and acidic residues" evidence="1">
    <location>
        <begin position="185"/>
        <end position="224"/>
    </location>
</feature>
<dbReference type="RefSeq" id="XP_069203917.1">
    <property type="nucleotide sequence ID" value="XM_069340449.1"/>
</dbReference>
<feature type="compositionally biased region" description="Low complexity" evidence="1">
    <location>
        <begin position="66"/>
        <end position="76"/>
    </location>
</feature>
<feature type="compositionally biased region" description="Polar residues" evidence="1">
    <location>
        <begin position="525"/>
        <end position="534"/>
    </location>
</feature>
<feature type="region of interest" description="Disordered" evidence="1">
    <location>
        <begin position="117"/>
        <end position="256"/>
    </location>
</feature>
<evidence type="ECO:0000313" key="3">
    <source>
        <dbReference type="Proteomes" id="UP001562354"/>
    </source>
</evidence>
<dbReference type="EMBL" id="JBFMKM010000003">
    <property type="protein sequence ID" value="KAL1311068.1"/>
    <property type="molecule type" value="Genomic_DNA"/>
</dbReference>
<feature type="region of interest" description="Disordered" evidence="1">
    <location>
        <begin position="420"/>
        <end position="696"/>
    </location>
</feature>
<feature type="compositionally biased region" description="Polar residues" evidence="1">
    <location>
        <begin position="590"/>
        <end position="617"/>
    </location>
</feature>
<reference evidence="2 3" key="1">
    <citation type="submission" date="2024-07" db="EMBL/GenBank/DDBJ databases">
        <title>Draft sequence of the Neodothiora populina.</title>
        <authorList>
            <person name="Drown D.D."/>
            <person name="Schuette U.S."/>
            <person name="Buechlein A.B."/>
            <person name="Rusch D.R."/>
            <person name="Winton L.W."/>
            <person name="Adams G.A."/>
        </authorList>
    </citation>
    <scope>NUCLEOTIDE SEQUENCE [LARGE SCALE GENOMIC DNA]</scope>
    <source>
        <strain evidence="2 3">CPC 39397</strain>
    </source>
</reference>
<organism evidence="2 3">
    <name type="scientific">Neodothiora populina</name>
    <dbReference type="NCBI Taxonomy" id="2781224"/>
    <lineage>
        <taxon>Eukaryota</taxon>
        <taxon>Fungi</taxon>
        <taxon>Dikarya</taxon>
        <taxon>Ascomycota</taxon>
        <taxon>Pezizomycotina</taxon>
        <taxon>Dothideomycetes</taxon>
        <taxon>Dothideomycetidae</taxon>
        <taxon>Dothideales</taxon>
        <taxon>Dothioraceae</taxon>
        <taxon>Neodothiora</taxon>
    </lineage>
</organism>
<gene>
    <name evidence="2" type="ORF">AAFC00_001277</name>
</gene>
<evidence type="ECO:0008006" key="4">
    <source>
        <dbReference type="Google" id="ProtNLM"/>
    </source>
</evidence>
<feature type="compositionally biased region" description="Basic and acidic residues" evidence="1">
    <location>
        <begin position="117"/>
        <end position="126"/>
    </location>
</feature>
<name>A0ABR3PPD7_9PEZI</name>
<feature type="compositionally biased region" description="Polar residues" evidence="1">
    <location>
        <begin position="1"/>
        <end position="14"/>
    </location>
</feature>
<protein>
    <recommendedName>
        <fullName evidence="4">M protein, serotype 2.1</fullName>
    </recommendedName>
</protein>
<feature type="region of interest" description="Disordered" evidence="1">
    <location>
        <begin position="1"/>
        <end position="104"/>
    </location>
</feature>
<accession>A0ABR3PPD7</accession>
<feature type="compositionally biased region" description="Low complexity" evidence="1">
    <location>
        <begin position="633"/>
        <end position="642"/>
    </location>
</feature>
<feature type="compositionally biased region" description="Low complexity" evidence="1">
    <location>
        <begin position="225"/>
        <end position="238"/>
    </location>
</feature>
<feature type="compositionally biased region" description="Low complexity" evidence="1">
    <location>
        <begin position="92"/>
        <end position="104"/>
    </location>
</feature>
<dbReference type="Proteomes" id="UP001562354">
    <property type="component" value="Unassembled WGS sequence"/>
</dbReference>